<evidence type="ECO:0000256" key="4">
    <source>
        <dbReference type="ARBA" id="ARBA00022692"/>
    </source>
</evidence>
<dbReference type="Pfam" id="PF01790">
    <property type="entry name" value="LGT"/>
    <property type="match status" value="1"/>
</dbReference>
<organism evidence="9 10">
    <name type="scientific">Chryseobacterium shigense</name>
    <dbReference type="NCBI Taxonomy" id="297244"/>
    <lineage>
        <taxon>Bacteria</taxon>
        <taxon>Pseudomonadati</taxon>
        <taxon>Bacteroidota</taxon>
        <taxon>Flavobacteriia</taxon>
        <taxon>Flavobacteriales</taxon>
        <taxon>Weeksellaceae</taxon>
        <taxon>Chryseobacterium group</taxon>
        <taxon>Chryseobacterium</taxon>
    </lineage>
</organism>
<dbReference type="GO" id="GO:0042158">
    <property type="term" value="P:lipoprotein biosynthetic process"/>
    <property type="evidence" value="ECO:0007669"/>
    <property type="project" value="UniProtKB-UniRule"/>
</dbReference>
<dbReference type="AlphaFoldDB" id="A0A1N7I579"/>
<keyword evidence="8" id="KW-0732">Signal</keyword>
<dbReference type="InterPro" id="IPR001640">
    <property type="entry name" value="Lgt"/>
</dbReference>
<dbReference type="GO" id="GO:0008961">
    <property type="term" value="F:phosphatidylglycerol-prolipoprotein diacylglyceryl transferase activity"/>
    <property type="evidence" value="ECO:0007669"/>
    <property type="project" value="UniProtKB-UniRule"/>
</dbReference>
<name>A0A1N7I579_9FLAO</name>
<gene>
    <name evidence="7" type="primary">lgt</name>
    <name evidence="9" type="ORF">SAMN05421639_102125</name>
</gene>
<dbReference type="UniPathway" id="UPA00664"/>
<comment type="subcellular location">
    <subcellularLocation>
        <location evidence="7">Cell membrane</location>
        <topology evidence="7">Multi-pass membrane protein</topology>
    </subcellularLocation>
</comment>
<comment type="pathway">
    <text evidence="7">Protein modification; lipoprotein biosynthesis (diacylglyceryl transfer).</text>
</comment>
<keyword evidence="10" id="KW-1185">Reference proteome</keyword>
<comment type="catalytic activity">
    <reaction evidence="7">
        <text>L-cysteinyl-[prolipoprotein] + a 1,2-diacyl-sn-glycero-3-phospho-(1'-sn-glycerol) = an S-1,2-diacyl-sn-glyceryl-L-cysteinyl-[prolipoprotein] + sn-glycerol 1-phosphate + H(+)</text>
        <dbReference type="Rhea" id="RHEA:56712"/>
        <dbReference type="Rhea" id="RHEA-COMP:14679"/>
        <dbReference type="Rhea" id="RHEA-COMP:14680"/>
        <dbReference type="ChEBI" id="CHEBI:15378"/>
        <dbReference type="ChEBI" id="CHEBI:29950"/>
        <dbReference type="ChEBI" id="CHEBI:57685"/>
        <dbReference type="ChEBI" id="CHEBI:64716"/>
        <dbReference type="ChEBI" id="CHEBI:140658"/>
        <dbReference type="EC" id="2.5.1.145"/>
    </reaction>
</comment>
<feature type="binding site" evidence="7">
    <location>
        <position position="284"/>
    </location>
    <ligand>
        <name>a 1,2-diacyl-sn-glycero-3-phospho-(1'-sn-glycerol)</name>
        <dbReference type="ChEBI" id="CHEBI:64716"/>
    </ligand>
</feature>
<feature type="transmembrane region" description="Helical" evidence="7">
    <location>
        <begin position="322"/>
        <end position="342"/>
    </location>
</feature>
<feature type="transmembrane region" description="Helical" evidence="7">
    <location>
        <begin position="268"/>
        <end position="289"/>
    </location>
</feature>
<evidence type="ECO:0000313" key="9">
    <source>
        <dbReference type="EMBL" id="SIS32206.1"/>
    </source>
</evidence>
<dbReference type="GO" id="GO:0005886">
    <property type="term" value="C:plasma membrane"/>
    <property type="evidence" value="ECO:0007669"/>
    <property type="project" value="UniProtKB-SubCell"/>
</dbReference>
<keyword evidence="6 7" id="KW-0472">Membrane</keyword>
<evidence type="ECO:0000256" key="6">
    <source>
        <dbReference type="ARBA" id="ARBA00023136"/>
    </source>
</evidence>
<keyword evidence="4 7" id="KW-0812">Transmembrane</keyword>
<evidence type="ECO:0000313" key="10">
    <source>
        <dbReference type="Proteomes" id="UP000186373"/>
    </source>
</evidence>
<comment type="similarity">
    <text evidence="1 7">Belongs to the Lgt family.</text>
</comment>
<evidence type="ECO:0000256" key="5">
    <source>
        <dbReference type="ARBA" id="ARBA00022989"/>
    </source>
</evidence>
<reference evidence="10" key="1">
    <citation type="submission" date="2017-01" db="EMBL/GenBank/DDBJ databases">
        <authorList>
            <person name="Varghese N."/>
            <person name="Submissions S."/>
        </authorList>
    </citation>
    <scope>NUCLEOTIDE SEQUENCE [LARGE SCALE GENOMIC DNA]</scope>
    <source>
        <strain evidence="10">DSM 17126</strain>
    </source>
</reference>
<keyword evidence="5 7" id="KW-1133">Transmembrane helix</keyword>
<evidence type="ECO:0000256" key="2">
    <source>
        <dbReference type="ARBA" id="ARBA00022475"/>
    </source>
</evidence>
<keyword evidence="2 7" id="KW-1003">Cell membrane</keyword>
<dbReference type="PANTHER" id="PTHR30589:SF0">
    <property type="entry name" value="PHOSPHATIDYLGLYCEROL--PROLIPOPROTEIN DIACYLGLYCERYL TRANSFERASE"/>
    <property type="match status" value="1"/>
</dbReference>
<feature type="transmembrane region" description="Helical" evidence="7">
    <location>
        <begin position="354"/>
        <end position="370"/>
    </location>
</feature>
<dbReference type="Proteomes" id="UP000186373">
    <property type="component" value="Unassembled WGS sequence"/>
</dbReference>
<keyword evidence="3 7" id="KW-0808">Transferase</keyword>
<dbReference type="EMBL" id="FTNY01000002">
    <property type="protein sequence ID" value="SIS32206.1"/>
    <property type="molecule type" value="Genomic_DNA"/>
</dbReference>
<protein>
    <recommendedName>
        <fullName evidence="7">Phosphatidylglycerol--prolipoprotein diacylglyceryl transferase</fullName>
        <ecNumber evidence="7">2.5.1.145</ecNumber>
    </recommendedName>
</protein>
<feature type="chain" id="PRO_5012365346" description="Phosphatidylglycerol--prolipoprotein diacylglyceryl transferase" evidence="8">
    <location>
        <begin position="23"/>
        <end position="422"/>
    </location>
</feature>
<dbReference type="HAMAP" id="MF_01147">
    <property type="entry name" value="Lgt"/>
    <property type="match status" value="1"/>
</dbReference>
<dbReference type="EC" id="2.5.1.145" evidence="7"/>
<accession>A0A1N7I579</accession>
<sequence length="422" mass="47944">MSNLFFRIYLVVFALITQFALAQEYPGDVSDGTLKVNGTGIPVKIYSTTEIIPLSAFPEKTTDSNVLVILNDSNLEPAHFDSSALIIAKYKTFRYQFFDKNFRLIDSPVTQDNITAFKYAVKSAKPITESDHIALETPFKIWDPSKGIQLGPVTLHFYSLMFVFAFGFGYVLMLRIFKIDNVNQRYLEPLFTWTLIGTILGARLGHVIFYQPELFKEDFWSVFLPISTKNGLKFTGFSGLASHGATIALIFTTLYYSFKIIKKNPFWVYDRIGIVVALGGAFVRIGNFFNSEIVGKAVDPNSPFAILFPQQSSEYGPTVPRYPGQLLEAAGYFLLFVLLWILYRKTNKKYQQGWLFGLFFIILWAVRFFVEFLKEPQGDEFIRIGGLNTGQVLSIPFMIAGVVIMIISKKFKITQAENEKPE</sequence>
<feature type="transmembrane region" description="Helical" evidence="7">
    <location>
        <begin position="155"/>
        <end position="177"/>
    </location>
</feature>
<proteinExistence type="inferred from homology"/>
<evidence type="ECO:0000256" key="8">
    <source>
        <dbReference type="SAM" id="SignalP"/>
    </source>
</evidence>
<dbReference type="NCBIfam" id="TIGR00544">
    <property type="entry name" value="lgt"/>
    <property type="match status" value="1"/>
</dbReference>
<feature type="transmembrane region" description="Helical" evidence="7">
    <location>
        <begin position="189"/>
        <end position="211"/>
    </location>
</feature>
<comment type="function">
    <text evidence="7">Catalyzes the transfer of the diacylglyceryl group from phosphatidylglycerol to the sulfhydryl group of the N-terminal cysteine of a prolipoprotein, the first step in the formation of mature lipoproteins.</text>
</comment>
<dbReference type="PANTHER" id="PTHR30589">
    <property type="entry name" value="PROLIPOPROTEIN DIACYLGLYCERYL TRANSFERASE"/>
    <property type="match status" value="1"/>
</dbReference>
<feature type="transmembrane region" description="Helical" evidence="7">
    <location>
        <begin position="231"/>
        <end position="256"/>
    </location>
</feature>
<feature type="transmembrane region" description="Helical" evidence="7">
    <location>
        <begin position="390"/>
        <end position="407"/>
    </location>
</feature>
<evidence type="ECO:0000256" key="3">
    <source>
        <dbReference type="ARBA" id="ARBA00022679"/>
    </source>
</evidence>
<keyword evidence="9" id="KW-0449">Lipoprotein</keyword>
<evidence type="ECO:0000256" key="1">
    <source>
        <dbReference type="ARBA" id="ARBA00007150"/>
    </source>
</evidence>
<feature type="signal peptide" evidence="8">
    <location>
        <begin position="1"/>
        <end position="22"/>
    </location>
</feature>
<evidence type="ECO:0000256" key="7">
    <source>
        <dbReference type="HAMAP-Rule" id="MF_01147"/>
    </source>
</evidence>